<protein>
    <recommendedName>
        <fullName evidence="3">GIY-YIG nuclease family protein</fullName>
    </recommendedName>
</protein>
<comment type="caution">
    <text evidence="2">The sequence shown here is derived from an EMBL/GenBank/DDBJ whole genome shotgun (WGS) entry which is preliminary data.</text>
</comment>
<organism evidence="2">
    <name type="scientific">marine sediment metagenome</name>
    <dbReference type="NCBI Taxonomy" id="412755"/>
    <lineage>
        <taxon>unclassified sequences</taxon>
        <taxon>metagenomes</taxon>
        <taxon>ecological metagenomes</taxon>
    </lineage>
</organism>
<reference evidence="2" key="1">
    <citation type="journal article" date="2014" name="Front. Microbiol.">
        <title>High frequency of phylogenetically diverse reductive dehalogenase-homologous genes in deep subseafloor sedimentary metagenomes.</title>
        <authorList>
            <person name="Kawai M."/>
            <person name="Futagami T."/>
            <person name="Toyoda A."/>
            <person name="Takaki Y."/>
            <person name="Nishi S."/>
            <person name="Hori S."/>
            <person name="Arai W."/>
            <person name="Tsubouchi T."/>
            <person name="Morono Y."/>
            <person name="Uchiyama I."/>
            <person name="Ito T."/>
            <person name="Fujiyama A."/>
            <person name="Inagaki F."/>
            <person name="Takami H."/>
        </authorList>
    </citation>
    <scope>NUCLEOTIDE SEQUENCE</scope>
    <source>
        <strain evidence="2">Expedition CK06-06</strain>
    </source>
</reference>
<evidence type="ECO:0000256" key="1">
    <source>
        <dbReference type="SAM" id="MobiDB-lite"/>
    </source>
</evidence>
<proteinExistence type="predicted"/>
<sequence length="281" mass="31620">DIPDLLKELQDNNLILCYDTPKTTAIQMLDWWDANQKMQWAWPSEYSPPEGWQDHLRYKLTAKEVFTLSWPPTPQGVLFKPVYFILDKESEAVKIGVADSPEARLNSLQAATPHKLTLIKVIEGGSLKLEKELHQMFAESSLNNEWFRITPKLQSYLESSPEASPESSPEASPETAPFLPLTTPIKQTKTIKRTIRGRGNSPEPSGEKPSPSLTTSSLFQSLTDSFYKAWSRMPNSRETAQLRDLEKEISSAGGATAEQVYAAFKEASVHNKLHISYVRAI</sequence>
<dbReference type="EMBL" id="BARW01017103">
    <property type="protein sequence ID" value="GAI98866.1"/>
    <property type="molecule type" value="Genomic_DNA"/>
</dbReference>
<feature type="region of interest" description="Disordered" evidence="1">
    <location>
        <begin position="157"/>
        <end position="216"/>
    </location>
</feature>
<feature type="non-terminal residue" evidence="2">
    <location>
        <position position="281"/>
    </location>
</feature>
<dbReference type="AlphaFoldDB" id="X1U5F2"/>
<name>X1U5F2_9ZZZZ</name>
<dbReference type="Pfam" id="PF13455">
    <property type="entry name" value="MUG113"/>
    <property type="match status" value="1"/>
</dbReference>
<feature type="compositionally biased region" description="Low complexity" evidence="1">
    <location>
        <begin position="158"/>
        <end position="177"/>
    </location>
</feature>
<feature type="compositionally biased region" description="Low complexity" evidence="1">
    <location>
        <begin position="201"/>
        <end position="216"/>
    </location>
</feature>
<feature type="non-terminal residue" evidence="2">
    <location>
        <position position="1"/>
    </location>
</feature>
<accession>X1U5F2</accession>
<gene>
    <name evidence="2" type="ORF">S12H4_29622</name>
</gene>
<evidence type="ECO:0008006" key="3">
    <source>
        <dbReference type="Google" id="ProtNLM"/>
    </source>
</evidence>
<evidence type="ECO:0000313" key="2">
    <source>
        <dbReference type="EMBL" id="GAI98866.1"/>
    </source>
</evidence>